<dbReference type="InterPro" id="IPR021027">
    <property type="entry name" value="Transposase_put_HTH"/>
</dbReference>
<keyword evidence="6" id="KW-0238">DNA-binding</keyword>
<keyword evidence="7" id="KW-0233">DNA recombination</keyword>
<dbReference type="PANTHER" id="PTHR30405:SF25">
    <property type="entry name" value="RNA-GUIDED DNA ENDONUCLEASE INSQ-RELATED"/>
    <property type="match status" value="1"/>
</dbReference>
<keyword evidence="4" id="KW-0479">Metal-binding</keyword>
<evidence type="ECO:0000259" key="11">
    <source>
        <dbReference type="Pfam" id="PF12323"/>
    </source>
</evidence>
<dbReference type="Pfam" id="PF01385">
    <property type="entry name" value="OrfB_IS605"/>
    <property type="match status" value="1"/>
</dbReference>
<feature type="region of interest" description="Disordered" evidence="8">
    <location>
        <begin position="209"/>
        <end position="233"/>
    </location>
</feature>
<accession>A0ABV4XSF2</accession>
<keyword evidence="13" id="KW-1185">Reference proteome</keyword>
<keyword evidence="12" id="KW-0378">Hydrolase</keyword>
<comment type="similarity">
    <text evidence="1">In the C-terminal section; belongs to the transposase 35 family.</text>
</comment>
<evidence type="ECO:0000256" key="3">
    <source>
        <dbReference type="ARBA" id="ARBA00022578"/>
    </source>
</evidence>
<evidence type="ECO:0000313" key="13">
    <source>
        <dbReference type="Proteomes" id="UP001576784"/>
    </source>
</evidence>
<evidence type="ECO:0000256" key="5">
    <source>
        <dbReference type="ARBA" id="ARBA00022833"/>
    </source>
</evidence>
<gene>
    <name evidence="12" type="ORF">ACE1CI_17100</name>
</gene>
<proteinExistence type="inferred from homology"/>
<feature type="domain" description="Probable transposase IS891/IS1136/IS1341" evidence="9">
    <location>
        <begin position="166"/>
        <end position="273"/>
    </location>
</feature>
<dbReference type="Proteomes" id="UP001576784">
    <property type="component" value="Unassembled WGS sequence"/>
</dbReference>
<keyword evidence="12" id="KW-0540">Nuclease</keyword>
<keyword evidence="12" id="KW-0255">Endonuclease</keyword>
<evidence type="ECO:0000259" key="9">
    <source>
        <dbReference type="Pfam" id="PF01385"/>
    </source>
</evidence>
<evidence type="ECO:0000256" key="4">
    <source>
        <dbReference type="ARBA" id="ARBA00022723"/>
    </source>
</evidence>
<dbReference type="NCBIfam" id="NF040570">
    <property type="entry name" value="guided_TnpB"/>
    <property type="match status" value="1"/>
</dbReference>
<dbReference type="InterPro" id="IPR051399">
    <property type="entry name" value="RNA-guided_DNA_endo/Transpos"/>
</dbReference>
<protein>
    <submittedName>
        <fullName evidence="12">RNA-guided endonuclease InsQ/TnpB family protein</fullName>
    </submittedName>
</protein>
<sequence length="415" mass="47516">MLKAFKYRIYPTTEQKVLLIKSFGCCRWFYNYALNLTTTTYKATGKGLSKAQMINLLPQLKKEHEWLTEPPSQVLQQVALDLSSAFLNFFEKRGNYPSFKKKHGKQSIRFPQHIKLDGNQISLPKLGKIYCKLSRVPFGELRAITVSMTASGQFFASCLYEDGKDKPVATKEGKAIGIDLGITHFAITSDGTKHGNPKYYRKHEKKLAKYQRRKAKKRKGSNNRNKARRKVAKVHQKITRCREDFLHKLSRKLVDENQVLVVENLAVKNMVQNHSRGGFSQKNFSQNKRLKNQNPPLQSIADLGWGQFCTMLKYKAEWDGKVYIEVDRFFPSSKTCNHCLHQIGELPLDIRSWQCPKCGTLHDRDINAAKNIRDEGLRMLEVGHTSVASGERVRPSKGTAFVRHRSVKEESPVTA</sequence>
<comment type="similarity">
    <text evidence="2">In the N-terminal section; belongs to the transposase 2 family.</text>
</comment>
<dbReference type="RefSeq" id="WP_413264274.1">
    <property type="nucleotide sequence ID" value="NZ_JBHFNR010000121.1"/>
</dbReference>
<dbReference type="EMBL" id="JBHFNR010000121">
    <property type="protein sequence ID" value="MFB2894629.1"/>
    <property type="molecule type" value="Genomic_DNA"/>
</dbReference>
<dbReference type="PANTHER" id="PTHR30405">
    <property type="entry name" value="TRANSPOSASE"/>
    <property type="match status" value="1"/>
</dbReference>
<reference evidence="12 13" key="1">
    <citation type="submission" date="2024-09" db="EMBL/GenBank/DDBJ databases">
        <title>Floridaenema gen nov. (Aerosakkonemataceae, Aerosakkonematales ord. nov., Cyanobacteria) from benthic tropical and subtropical fresh waters, with the description of four new species.</title>
        <authorList>
            <person name="Moretto J.A."/>
            <person name="Berthold D.E."/>
            <person name="Lefler F.W."/>
            <person name="Huang I.-S."/>
            <person name="Laughinghouse H. IV."/>
        </authorList>
    </citation>
    <scope>NUCLEOTIDE SEQUENCE [LARGE SCALE GENOMIC DNA]</scope>
    <source>
        <strain evidence="12 13">BLCC-F50</strain>
    </source>
</reference>
<evidence type="ECO:0000313" key="12">
    <source>
        <dbReference type="EMBL" id="MFB2894629.1"/>
    </source>
</evidence>
<evidence type="ECO:0000256" key="7">
    <source>
        <dbReference type="ARBA" id="ARBA00023172"/>
    </source>
</evidence>
<dbReference type="Pfam" id="PF07282">
    <property type="entry name" value="Cas12f1-like_TNB"/>
    <property type="match status" value="1"/>
</dbReference>
<dbReference type="InterPro" id="IPR010095">
    <property type="entry name" value="Cas12f1-like_TNB"/>
</dbReference>
<dbReference type="InterPro" id="IPR001959">
    <property type="entry name" value="Transposase"/>
</dbReference>
<feature type="domain" description="Transposase putative helix-turn-helix" evidence="11">
    <location>
        <begin position="1"/>
        <end position="46"/>
    </location>
</feature>
<evidence type="ECO:0000259" key="10">
    <source>
        <dbReference type="Pfam" id="PF07282"/>
    </source>
</evidence>
<organism evidence="12 13">
    <name type="scientific">Floridaenema flaviceps BLCC-F50</name>
    <dbReference type="NCBI Taxonomy" id="3153642"/>
    <lineage>
        <taxon>Bacteria</taxon>
        <taxon>Bacillati</taxon>
        <taxon>Cyanobacteriota</taxon>
        <taxon>Cyanophyceae</taxon>
        <taxon>Oscillatoriophycideae</taxon>
        <taxon>Aerosakkonematales</taxon>
        <taxon>Aerosakkonemataceae</taxon>
        <taxon>Floridanema</taxon>
        <taxon>Floridanema flaviceps</taxon>
    </lineage>
</organism>
<comment type="caution">
    <text evidence="12">The sequence shown here is derived from an EMBL/GenBank/DDBJ whole genome shotgun (WGS) entry which is preliminary data.</text>
</comment>
<dbReference type="GO" id="GO:0004519">
    <property type="term" value="F:endonuclease activity"/>
    <property type="evidence" value="ECO:0007669"/>
    <property type="project" value="UniProtKB-KW"/>
</dbReference>
<keyword evidence="5" id="KW-0862">Zinc</keyword>
<evidence type="ECO:0000256" key="6">
    <source>
        <dbReference type="ARBA" id="ARBA00023125"/>
    </source>
</evidence>
<evidence type="ECO:0000256" key="1">
    <source>
        <dbReference type="ARBA" id="ARBA00008761"/>
    </source>
</evidence>
<feature type="domain" description="Cas12f1-like TNB" evidence="10">
    <location>
        <begin position="305"/>
        <end position="372"/>
    </location>
</feature>
<dbReference type="Pfam" id="PF12323">
    <property type="entry name" value="HTH_OrfB_IS605"/>
    <property type="match status" value="1"/>
</dbReference>
<evidence type="ECO:0000256" key="2">
    <source>
        <dbReference type="ARBA" id="ARBA00011044"/>
    </source>
</evidence>
<keyword evidence="3" id="KW-0815">Transposition</keyword>
<dbReference type="NCBIfam" id="TIGR01766">
    <property type="entry name" value="IS200/IS605 family accessory protein TnpB-like domain"/>
    <property type="match status" value="1"/>
</dbReference>
<evidence type="ECO:0000256" key="8">
    <source>
        <dbReference type="SAM" id="MobiDB-lite"/>
    </source>
</evidence>
<name>A0ABV4XSF2_9CYAN</name>